<evidence type="ECO:0000313" key="1">
    <source>
        <dbReference type="EMBL" id="ETO10327.1"/>
    </source>
</evidence>
<reference evidence="1 2" key="1">
    <citation type="journal article" date="2013" name="Curr. Biol.">
        <title>The Genome of the Foraminiferan Reticulomyxa filosa.</title>
        <authorList>
            <person name="Glockner G."/>
            <person name="Hulsmann N."/>
            <person name="Schleicher M."/>
            <person name="Noegel A.A."/>
            <person name="Eichinger L."/>
            <person name="Gallinger C."/>
            <person name="Pawlowski J."/>
            <person name="Sierra R."/>
            <person name="Euteneuer U."/>
            <person name="Pillet L."/>
            <person name="Moustafa A."/>
            <person name="Platzer M."/>
            <person name="Groth M."/>
            <person name="Szafranski K."/>
            <person name="Schliwa M."/>
        </authorList>
    </citation>
    <scope>NUCLEOTIDE SEQUENCE [LARGE SCALE GENOMIC DNA]</scope>
</reference>
<dbReference type="Proteomes" id="UP000023152">
    <property type="component" value="Unassembled WGS sequence"/>
</dbReference>
<protein>
    <submittedName>
        <fullName evidence="1">Uncharacterized protein</fullName>
    </submittedName>
</protein>
<keyword evidence="2" id="KW-1185">Reference proteome</keyword>
<accession>X6MA27</accession>
<comment type="caution">
    <text evidence="1">The sequence shown here is derived from an EMBL/GenBank/DDBJ whole genome shotgun (WGS) entry which is preliminary data.</text>
</comment>
<dbReference type="InterPro" id="IPR043502">
    <property type="entry name" value="DNA/RNA_pol_sf"/>
</dbReference>
<name>X6MA27_RETFI</name>
<gene>
    <name evidence="1" type="ORF">RFI_27050</name>
</gene>
<sequence length="449" mass="52025">MKTTFKVLQNVSADLSRVKYVKLPQNICVPTKLLKNVGYFYGVPISEIRDDTLTHGSKAQKQLQIGPCHSANDSSIGVDLCEKYLQEMFSPNAGFFHHIESPLKCGSEKSGLGEVSQKLIEVLESEFGIFCLEVQKKTWTVLGEKESVRRLVEETEPRFSMFEIQLPSSAHWHWKNIEFIWEKSTLLKQFLTSLEWVCNTFAWIQSFDHDSSTLKFGVYGSKGDMPRTQHYIRNLKEFFIANVFHVVPLEGPLNSDLTATFLQQFRNHFGNYYTQYNLPLKAFFDGDNVIVVMSRNSDAWKQQWATVIQWVDSHLSSLSLRKIEPETSEISRPETKKTMRQTVSKNIIQQFLKLQDISTTDKQEWSIDEILSLPIETVNGCGEKVAYLLHKENIQTIGDMWKLETCQITFFLYATCFPINHQNFKFDKIIILKIFIKKISQTCTYFIRI</sequence>
<dbReference type="SUPFAM" id="SSF56672">
    <property type="entry name" value="DNA/RNA polymerases"/>
    <property type="match status" value="1"/>
</dbReference>
<proteinExistence type="predicted"/>
<dbReference type="AlphaFoldDB" id="X6MA27"/>
<evidence type="ECO:0000313" key="2">
    <source>
        <dbReference type="Proteomes" id="UP000023152"/>
    </source>
</evidence>
<dbReference type="EMBL" id="ASPP01023525">
    <property type="protein sequence ID" value="ETO10327.1"/>
    <property type="molecule type" value="Genomic_DNA"/>
</dbReference>
<organism evidence="1 2">
    <name type="scientific">Reticulomyxa filosa</name>
    <dbReference type="NCBI Taxonomy" id="46433"/>
    <lineage>
        <taxon>Eukaryota</taxon>
        <taxon>Sar</taxon>
        <taxon>Rhizaria</taxon>
        <taxon>Retaria</taxon>
        <taxon>Foraminifera</taxon>
        <taxon>Monothalamids</taxon>
        <taxon>Reticulomyxidae</taxon>
        <taxon>Reticulomyxa</taxon>
    </lineage>
</organism>